<reference evidence="1" key="1">
    <citation type="submission" date="2014-09" db="EMBL/GenBank/DDBJ databases">
        <authorList>
            <person name="Magalhaes I.L.F."/>
            <person name="Oliveira U."/>
            <person name="Santos F.R."/>
            <person name="Vidigal T.H.D.A."/>
            <person name="Brescovit A.D."/>
            <person name="Santos A.J."/>
        </authorList>
    </citation>
    <scope>NUCLEOTIDE SEQUENCE</scope>
    <source>
        <tissue evidence="1">Shoot tissue taken approximately 20 cm above the soil surface</tissue>
    </source>
</reference>
<dbReference type="AlphaFoldDB" id="A0A0A8XQ91"/>
<organism evidence="1">
    <name type="scientific">Arundo donax</name>
    <name type="common">Giant reed</name>
    <name type="synonym">Donax arundinaceus</name>
    <dbReference type="NCBI Taxonomy" id="35708"/>
    <lineage>
        <taxon>Eukaryota</taxon>
        <taxon>Viridiplantae</taxon>
        <taxon>Streptophyta</taxon>
        <taxon>Embryophyta</taxon>
        <taxon>Tracheophyta</taxon>
        <taxon>Spermatophyta</taxon>
        <taxon>Magnoliopsida</taxon>
        <taxon>Liliopsida</taxon>
        <taxon>Poales</taxon>
        <taxon>Poaceae</taxon>
        <taxon>PACMAD clade</taxon>
        <taxon>Arundinoideae</taxon>
        <taxon>Arundineae</taxon>
        <taxon>Arundo</taxon>
    </lineage>
</organism>
<dbReference type="Gene3D" id="3.30.2300.10">
    <property type="entry name" value="THUMP superfamily"/>
    <property type="match status" value="1"/>
</dbReference>
<dbReference type="PANTHER" id="PTHR13452:SF13">
    <property type="entry name" value="OS02G0672400 PROTEIN"/>
    <property type="match status" value="1"/>
</dbReference>
<dbReference type="GO" id="GO:0003723">
    <property type="term" value="F:RNA binding"/>
    <property type="evidence" value="ECO:0007669"/>
    <property type="project" value="InterPro"/>
</dbReference>
<protein>
    <submittedName>
        <fullName evidence="1">Uncharacterized protein</fullName>
    </submittedName>
</protein>
<dbReference type="InterPro" id="IPR040183">
    <property type="entry name" value="THUMPD1-like"/>
</dbReference>
<dbReference type="PANTHER" id="PTHR13452">
    <property type="entry name" value="THUMP DOMAIN CONTAINING PROTEIN 1-RELATED"/>
    <property type="match status" value="1"/>
</dbReference>
<accession>A0A0A8XQ91</accession>
<reference evidence="1" key="2">
    <citation type="journal article" date="2015" name="Data Brief">
        <title>Shoot transcriptome of the giant reed, Arundo donax.</title>
        <authorList>
            <person name="Barrero R.A."/>
            <person name="Guerrero F.D."/>
            <person name="Moolhuijzen P."/>
            <person name="Goolsby J.A."/>
            <person name="Tidwell J."/>
            <person name="Bellgard S.E."/>
            <person name="Bellgard M.I."/>
        </authorList>
    </citation>
    <scope>NUCLEOTIDE SEQUENCE</scope>
    <source>
        <tissue evidence="1">Shoot tissue taken approximately 20 cm above the soil surface</tissue>
    </source>
</reference>
<dbReference type="GO" id="GO:0006400">
    <property type="term" value="P:tRNA modification"/>
    <property type="evidence" value="ECO:0007669"/>
    <property type="project" value="InterPro"/>
</dbReference>
<dbReference type="EMBL" id="GBRH01283047">
    <property type="protein sequence ID" value="JAD14848.1"/>
    <property type="molecule type" value="Transcribed_RNA"/>
</dbReference>
<evidence type="ECO:0000313" key="1">
    <source>
        <dbReference type="EMBL" id="JAD14848.1"/>
    </source>
</evidence>
<proteinExistence type="predicted"/>
<sequence>MKSPKNVNEGSNQQSLMDRDQCFKVVAAAVKSVAENSVVDLRSPEVAILVEMLPVSGMPLGSSVAGVSVLPAKLISTKPRLCIRSLVSDAKATKKK</sequence>
<dbReference type="SUPFAM" id="SSF143437">
    <property type="entry name" value="THUMP domain-like"/>
    <property type="match status" value="1"/>
</dbReference>
<name>A0A0A8XQ91_ARUDO</name>